<reference evidence="1" key="1">
    <citation type="submission" date="2021-02" db="EMBL/GenBank/DDBJ databases">
        <authorList>
            <person name="Nowell W R."/>
        </authorList>
    </citation>
    <scope>NUCLEOTIDE SEQUENCE</scope>
</reference>
<evidence type="ECO:0000313" key="4">
    <source>
        <dbReference type="Proteomes" id="UP000663866"/>
    </source>
</evidence>
<accession>A0A816ZXL3</accession>
<evidence type="ECO:0000313" key="1">
    <source>
        <dbReference type="EMBL" id="CAF2241724.1"/>
    </source>
</evidence>
<dbReference type="EMBL" id="CAJNRF010017859">
    <property type="protein sequence ID" value="CAF2241724.1"/>
    <property type="molecule type" value="Genomic_DNA"/>
</dbReference>
<organism evidence="1 3">
    <name type="scientific">Rotaria magnacalcarata</name>
    <dbReference type="NCBI Taxonomy" id="392030"/>
    <lineage>
        <taxon>Eukaryota</taxon>
        <taxon>Metazoa</taxon>
        <taxon>Spiralia</taxon>
        <taxon>Gnathifera</taxon>
        <taxon>Rotifera</taxon>
        <taxon>Eurotatoria</taxon>
        <taxon>Bdelloidea</taxon>
        <taxon>Philodinida</taxon>
        <taxon>Philodinidae</taxon>
        <taxon>Rotaria</taxon>
    </lineage>
</organism>
<dbReference type="InterPro" id="IPR010255">
    <property type="entry name" value="Haem_peroxidase_sf"/>
</dbReference>
<comment type="caution">
    <text evidence="1">The sequence shown here is derived from an EMBL/GenBank/DDBJ whole genome shotgun (WGS) entry which is preliminary data.</text>
</comment>
<name>A0A816ZXL3_9BILA</name>
<keyword evidence="4" id="KW-1185">Reference proteome</keyword>
<dbReference type="GO" id="GO:0004601">
    <property type="term" value="F:peroxidase activity"/>
    <property type="evidence" value="ECO:0007669"/>
    <property type="project" value="InterPro"/>
</dbReference>
<sequence length="117" mass="13516">MITLCQYTTNILLDDPIDDSLMELEKILTILYTLSSDRHFYAFISKIFLGGLWKYLSHPPVSFHYQDGYQWRSTETSNNNLAFPTVGQSGQKYVRTCRSKRSQAEALPDPSLIFDEL</sequence>
<dbReference type="Proteomes" id="UP000663866">
    <property type="component" value="Unassembled WGS sequence"/>
</dbReference>
<evidence type="ECO:0000313" key="3">
    <source>
        <dbReference type="Proteomes" id="UP000663856"/>
    </source>
</evidence>
<dbReference type="AlphaFoldDB" id="A0A816ZXL3"/>
<dbReference type="Proteomes" id="UP000663856">
    <property type="component" value="Unassembled WGS sequence"/>
</dbReference>
<evidence type="ECO:0000313" key="2">
    <source>
        <dbReference type="EMBL" id="CAF4199492.1"/>
    </source>
</evidence>
<gene>
    <name evidence="2" type="ORF">OVN521_LOCUS26312</name>
    <name evidence="1" type="ORF">WKI299_LOCUS36552</name>
</gene>
<dbReference type="GO" id="GO:0020037">
    <property type="term" value="F:heme binding"/>
    <property type="evidence" value="ECO:0007669"/>
    <property type="project" value="InterPro"/>
</dbReference>
<dbReference type="SUPFAM" id="SSF48113">
    <property type="entry name" value="Heme-dependent peroxidases"/>
    <property type="match status" value="1"/>
</dbReference>
<protein>
    <submittedName>
        <fullName evidence="1">Uncharacterized protein</fullName>
    </submittedName>
</protein>
<dbReference type="EMBL" id="CAJOBG010006854">
    <property type="protein sequence ID" value="CAF4199492.1"/>
    <property type="molecule type" value="Genomic_DNA"/>
</dbReference>
<proteinExistence type="predicted"/>
<dbReference type="GO" id="GO:0006979">
    <property type="term" value="P:response to oxidative stress"/>
    <property type="evidence" value="ECO:0007669"/>
    <property type="project" value="InterPro"/>
</dbReference>